<name>A0A4R4RNV5_9ACTN</name>
<proteinExistence type="predicted"/>
<evidence type="ECO:0000313" key="1">
    <source>
        <dbReference type="EMBL" id="TDC50382.1"/>
    </source>
</evidence>
<organism evidence="1 2">
    <name type="scientific">Jiangella ureilytica</name>
    <dbReference type="NCBI Taxonomy" id="2530374"/>
    <lineage>
        <taxon>Bacteria</taxon>
        <taxon>Bacillati</taxon>
        <taxon>Actinomycetota</taxon>
        <taxon>Actinomycetes</taxon>
        <taxon>Jiangellales</taxon>
        <taxon>Jiangellaceae</taxon>
        <taxon>Jiangella</taxon>
    </lineage>
</organism>
<sequence>MSLRAIDRLEARRNVGPFPDRDDGGPTMSVGTREYRWNTIRFKSGLRGDPVLVFAIPLAFPTFDESQ</sequence>
<accession>A0A4R4RNV5</accession>
<reference evidence="1 2" key="1">
    <citation type="submission" date="2019-02" db="EMBL/GenBank/DDBJ databases">
        <title>Draft genome sequences of novel Actinobacteria.</title>
        <authorList>
            <person name="Sahin N."/>
            <person name="Ay H."/>
            <person name="Saygin H."/>
        </authorList>
    </citation>
    <scope>NUCLEOTIDE SEQUENCE [LARGE SCALE GENOMIC DNA]</scope>
    <source>
        <strain evidence="1 2">KC603</strain>
    </source>
</reference>
<gene>
    <name evidence="1" type="ORF">E1212_15220</name>
</gene>
<dbReference type="Proteomes" id="UP000295621">
    <property type="component" value="Unassembled WGS sequence"/>
</dbReference>
<evidence type="ECO:0000313" key="2">
    <source>
        <dbReference type="Proteomes" id="UP000295621"/>
    </source>
</evidence>
<keyword evidence="2" id="KW-1185">Reference proteome</keyword>
<dbReference type="RefSeq" id="WP_131983892.1">
    <property type="nucleotide sequence ID" value="NZ_SMKL01000031.1"/>
</dbReference>
<protein>
    <submittedName>
        <fullName evidence="1">Uncharacterized protein</fullName>
    </submittedName>
</protein>
<dbReference type="AlphaFoldDB" id="A0A4R4RNV5"/>
<comment type="caution">
    <text evidence="1">The sequence shown here is derived from an EMBL/GenBank/DDBJ whole genome shotgun (WGS) entry which is preliminary data.</text>
</comment>
<dbReference type="EMBL" id="SMKL01000031">
    <property type="protein sequence ID" value="TDC50382.1"/>
    <property type="molecule type" value="Genomic_DNA"/>
</dbReference>